<sequence length="513" mass="55607">MTEPKPRVLVVDDEPNLRKVLGALLMQLGYEVLTEPDGASALARVKSAPRGTFDVVISDLRMPNMDGMALLEALTAEDSSLPVIILTAHGTVDTAVQAVKKGAFDFLEKPFERDQIDHLVSKAVKTRRLAGPSAEPSYELVPAAATPEASSGEAAQPEAGGQFGMVGRSPAMVTVKSMIGTVAASPSTVLITGESGTGKELVARALHMGSERKDKPFIRVNCAAIPAGLVESELFGHERGAFTGAVSSRQGRFELADGGTLFLDEVSEIPLEIQVKLLRAIQESEFERVGGVKTLRVDVRLIAATNRNLEDEIKDKRFREDLYYRLNVVPIHLPPLRERPEDVEPLLQHFLERSNERLGKAVTGFTPEALEALKAYSWPGNIRELENLVERMVLFASGDRVSVDELPDSFTADGEDEDGDDAGAEGEVGLPRAIRLPLDSLGLDLKEAVKAGSRRIEEALIREALAQTDANVTRSARKLGISRRSLQSKMKELGLREEIAKQGGVSPTPPTEE</sequence>
<evidence type="ECO:0000256" key="7">
    <source>
        <dbReference type="ARBA" id="ARBA00023015"/>
    </source>
</evidence>
<evidence type="ECO:0000313" key="16">
    <source>
        <dbReference type="Proteomes" id="UP000005801"/>
    </source>
</evidence>
<evidence type="ECO:0000256" key="12">
    <source>
        <dbReference type="SAM" id="MobiDB-lite"/>
    </source>
</evidence>
<reference evidence="15 16" key="1">
    <citation type="submission" date="2007-06" db="EMBL/GenBank/DDBJ databases">
        <authorList>
            <person name="Shimkets L."/>
            <person name="Ferriera S."/>
            <person name="Johnson J."/>
            <person name="Kravitz S."/>
            <person name="Beeson K."/>
            <person name="Sutton G."/>
            <person name="Rogers Y.-H."/>
            <person name="Friedman R."/>
            <person name="Frazier M."/>
            <person name="Venter J.C."/>
        </authorList>
    </citation>
    <scope>NUCLEOTIDE SEQUENCE [LARGE SCALE GENOMIC DNA]</scope>
    <source>
        <strain evidence="15 16">SIR-1</strain>
    </source>
</reference>
<dbReference type="GO" id="GO:0043565">
    <property type="term" value="F:sequence-specific DNA binding"/>
    <property type="evidence" value="ECO:0007669"/>
    <property type="project" value="InterPro"/>
</dbReference>
<feature type="region of interest" description="Disordered" evidence="12">
    <location>
        <begin position="406"/>
        <end position="428"/>
    </location>
</feature>
<dbReference type="RefSeq" id="WP_006972236.1">
    <property type="nucleotide sequence ID" value="NZ_ABCS01000028.1"/>
</dbReference>
<dbReference type="CDD" id="cd00009">
    <property type="entry name" value="AAA"/>
    <property type="match status" value="1"/>
</dbReference>
<evidence type="ECO:0000256" key="8">
    <source>
        <dbReference type="ARBA" id="ARBA00023125"/>
    </source>
</evidence>
<dbReference type="FunFam" id="3.40.50.2300:FF:000018">
    <property type="entry name" value="DNA-binding transcriptional regulator NtrC"/>
    <property type="match status" value="1"/>
</dbReference>
<dbReference type="SUPFAM" id="SSF52540">
    <property type="entry name" value="P-loop containing nucleoside triphosphate hydrolases"/>
    <property type="match status" value="1"/>
</dbReference>
<feature type="domain" description="Response regulatory" evidence="14">
    <location>
        <begin position="7"/>
        <end position="124"/>
    </location>
</feature>
<evidence type="ECO:0000256" key="5">
    <source>
        <dbReference type="ARBA" id="ARBA00022840"/>
    </source>
</evidence>
<dbReference type="InterPro" id="IPR025662">
    <property type="entry name" value="Sigma_54_int_dom_ATP-bd_1"/>
</dbReference>
<dbReference type="Gene3D" id="1.10.10.60">
    <property type="entry name" value="Homeodomain-like"/>
    <property type="match status" value="1"/>
</dbReference>
<dbReference type="InterPro" id="IPR002078">
    <property type="entry name" value="Sigma_54_int"/>
</dbReference>
<keyword evidence="6" id="KW-0902">Two-component regulatory system</keyword>
<dbReference type="PANTHER" id="PTHR32071:SF117">
    <property type="entry name" value="PTS-DEPENDENT DIHYDROXYACETONE KINASE OPERON REGULATORY PROTEIN-RELATED"/>
    <property type="match status" value="1"/>
</dbReference>
<keyword evidence="16" id="KW-1185">Reference proteome</keyword>
<dbReference type="FunFam" id="3.40.50.300:FF:000006">
    <property type="entry name" value="DNA-binding transcriptional regulator NtrC"/>
    <property type="match status" value="1"/>
</dbReference>
<gene>
    <name evidence="15" type="ORF">PPSIR1_29598</name>
</gene>
<dbReference type="GO" id="GO:0000160">
    <property type="term" value="P:phosphorelay signal transduction system"/>
    <property type="evidence" value="ECO:0007669"/>
    <property type="project" value="UniProtKB-KW"/>
</dbReference>
<dbReference type="PANTHER" id="PTHR32071">
    <property type="entry name" value="TRANSCRIPTIONAL REGULATORY PROTEIN"/>
    <property type="match status" value="1"/>
</dbReference>
<dbReference type="Gene3D" id="1.10.8.60">
    <property type="match status" value="1"/>
</dbReference>
<feature type="region of interest" description="Disordered" evidence="12">
    <location>
        <begin position="135"/>
        <end position="163"/>
    </location>
</feature>
<evidence type="ECO:0000256" key="10">
    <source>
        <dbReference type="ARBA" id="ARBA00023163"/>
    </source>
</evidence>
<dbReference type="Pfam" id="PF02954">
    <property type="entry name" value="HTH_8"/>
    <property type="match status" value="1"/>
</dbReference>
<dbReference type="OrthoDB" id="9763792at2"/>
<dbReference type="PROSITE" id="PS50110">
    <property type="entry name" value="RESPONSE_REGULATORY"/>
    <property type="match status" value="1"/>
</dbReference>
<keyword evidence="7" id="KW-0805">Transcription regulation</keyword>
<dbReference type="InterPro" id="IPR003593">
    <property type="entry name" value="AAA+_ATPase"/>
</dbReference>
<keyword evidence="8" id="KW-0238">DNA-binding</keyword>
<dbReference type="InterPro" id="IPR001789">
    <property type="entry name" value="Sig_transdc_resp-reg_receiver"/>
</dbReference>
<protein>
    <submittedName>
        <fullName evidence="15">Two component, sigma54 specific, transcriptional regulator, Fis family protein</fullName>
    </submittedName>
</protein>
<keyword evidence="2" id="KW-0963">Cytoplasm</keyword>
<dbReference type="Pfam" id="PF25601">
    <property type="entry name" value="AAA_lid_14"/>
    <property type="match status" value="1"/>
</dbReference>
<dbReference type="PRINTS" id="PR01590">
    <property type="entry name" value="HTHFIS"/>
</dbReference>
<dbReference type="PROSITE" id="PS00675">
    <property type="entry name" value="SIGMA54_INTERACT_1"/>
    <property type="match status" value="1"/>
</dbReference>
<dbReference type="SUPFAM" id="SSF52172">
    <property type="entry name" value="CheY-like"/>
    <property type="match status" value="1"/>
</dbReference>
<dbReference type="Gene3D" id="3.40.50.2300">
    <property type="match status" value="1"/>
</dbReference>
<evidence type="ECO:0000256" key="3">
    <source>
        <dbReference type="ARBA" id="ARBA00022553"/>
    </source>
</evidence>
<dbReference type="InterPro" id="IPR025944">
    <property type="entry name" value="Sigma_54_int_dom_CS"/>
</dbReference>
<accession>A6G687</accession>
<evidence type="ECO:0000256" key="1">
    <source>
        <dbReference type="ARBA" id="ARBA00004496"/>
    </source>
</evidence>
<dbReference type="Gene3D" id="3.40.50.300">
    <property type="entry name" value="P-loop containing nucleotide triphosphate hydrolases"/>
    <property type="match status" value="1"/>
</dbReference>
<dbReference type="PROSITE" id="PS50045">
    <property type="entry name" value="SIGMA54_INTERACT_4"/>
    <property type="match status" value="1"/>
</dbReference>
<dbReference type="FunFam" id="1.10.8.60:FF:000014">
    <property type="entry name" value="DNA-binding transcriptional regulator NtrC"/>
    <property type="match status" value="1"/>
</dbReference>
<feature type="compositionally biased region" description="Acidic residues" evidence="12">
    <location>
        <begin position="413"/>
        <end position="424"/>
    </location>
</feature>
<evidence type="ECO:0000256" key="6">
    <source>
        <dbReference type="ARBA" id="ARBA00023012"/>
    </source>
</evidence>
<organism evidence="15 16">
    <name type="scientific">Plesiocystis pacifica SIR-1</name>
    <dbReference type="NCBI Taxonomy" id="391625"/>
    <lineage>
        <taxon>Bacteria</taxon>
        <taxon>Pseudomonadati</taxon>
        <taxon>Myxococcota</taxon>
        <taxon>Polyangia</taxon>
        <taxon>Nannocystales</taxon>
        <taxon>Nannocystaceae</taxon>
        <taxon>Plesiocystis</taxon>
    </lineage>
</organism>
<dbReference type="InterPro" id="IPR002197">
    <property type="entry name" value="HTH_Fis"/>
</dbReference>
<dbReference type="Proteomes" id="UP000005801">
    <property type="component" value="Unassembled WGS sequence"/>
</dbReference>
<comment type="caution">
    <text evidence="15">The sequence shown here is derived from an EMBL/GenBank/DDBJ whole genome shotgun (WGS) entry which is preliminary data.</text>
</comment>
<evidence type="ECO:0000256" key="9">
    <source>
        <dbReference type="ARBA" id="ARBA00023159"/>
    </source>
</evidence>
<dbReference type="PROSITE" id="PS00688">
    <property type="entry name" value="SIGMA54_INTERACT_3"/>
    <property type="match status" value="1"/>
</dbReference>
<keyword evidence="3 11" id="KW-0597">Phosphoprotein</keyword>
<comment type="subcellular location">
    <subcellularLocation>
        <location evidence="1">Cytoplasm</location>
    </subcellularLocation>
</comment>
<dbReference type="InterPro" id="IPR025943">
    <property type="entry name" value="Sigma_54_int_dom_ATP-bd_2"/>
</dbReference>
<dbReference type="eggNOG" id="COG2204">
    <property type="taxonomic scope" value="Bacteria"/>
</dbReference>
<dbReference type="InterPro" id="IPR009057">
    <property type="entry name" value="Homeodomain-like_sf"/>
</dbReference>
<evidence type="ECO:0000256" key="11">
    <source>
        <dbReference type="PROSITE-ProRule" id="PRU00169"/>
    </source>
</evidence>
<dbReference type="AlphaFoldDB" id="A6G687"/>
<dbReference type="GO" id="GO:0005737">
    <property type="term" value="C:cytoplasm"/>
    <property type="evidence" value="ECO:0007669"/>
    <property type="project" value="UniProtKB-SubCell"/>
</dbReference>
<dbReference type="STRING" id="391625.PPSIR1_29598"/>
<dbReference type="SUPFAM" id="SSF46689">
    <property type="entry name" value="Homeodomain-like"/>
    <property type="match status" value="1"/>
</dbReference>
<name>A6G687_9BACT</name>
<dbReference type="PROSITE" id="PS00676">
    <property type="entry name" value="SIGMA54_INTERACT_2"/>
    <property type="match status" value="1"/>
</dbReference>
<dbReference type="GO" id="GO:0006355">
    <property type="term" value="P:regulation of DNA-templated transcription"/>
    <property type="evidence" value="ECO:0007669"/>
    <property type="project" value="InterPro"/>
</dbReference>
<dbReference type="InterPro" id="IPR011006">
    <property type="entry name" value="CheY-like_superfamily"/>
</dbReference>
<dbReference type="SMART" id="SM00448">
    <property type="entry name" value="REC"/>
    <property type="match status" value="1"/>
</dbReference>
<evidence type="ECO:0000313" key="15">
    <source>
        <dbReference type="EMBL" id="EDM78689.1"/>
    </source>
</evidence>
<evidence type="ECO:0000256" key="4">
    <source>
        <dbReference type="ARBA" id="ARBA00022741"/>
    </source>
</evidence>
<keyword evidence="5" id="KW-0067">ATP-binding</keyword>
<evidence type="ECO:0000259" key="13">
    <source>
        <dbReference type="PROSITE" id="PS50045"/>
    </source>
</evidence>
<dbReference type="SMART" id="SM00382">
    <property type="entry name" value="AAA"/>
    <property type="match status" value="1"/>
</dbReference>
<evidence type="ECO:0000256" key="2">
    <source>
        <dbReference type="ARBA" id="ARBA00022490"/>
    </source>
</evidence>
<keyword evidence="10" id="KW-0804">Transcription</keyword>
<evidence type="ECO:0000259" key="14">
    <source>
        <dbReference type="PROSITE" id="PS50110"/>
    </source>
</evidence>
<dbReference type="Pfam" id="PF00072">
    <property type="entry name" value="Response_reg"/>
    <property type="match status" value="1"/>
</dbReference>
<dbReference type="InterPro" id="IPR027417">
    <property type="entry name" value="P-loop_NTPase"/>
</dbReference>
<feature type="modified residue" description="4-aspartylphosphate" evidence="11">
    <location>
        <position position="59"/>
    </location>
</feature>
<proteinExistence type="predicted"/>
<keyword evidence="9" id="KW-0010">Activator</keyword>
<dbReference type="GO" id="GO:0005524">
    <property type="term" value="F:ATP binding"/>
    <property type="evidence" value="ECO:0007669"/>
    <property type="project" value="UniProtKB-KW"/>
</dbReference>
<dbReference type="EMBL" id="ABCS01000028">
    <property type="protein sequence ID" value="EDM78689.1"/>
    <property type="molecule type" value="Genomic_DNA"/>
</dbReference>
<dbReference type="InterPro" id="IPR058031">
    <property type="entry name" value="AAA_lid_NorR"/>
</dbReference>
<dbReference type="Pfam" id="PF00158">
    <property type="entry name" value="Sigma54_activat"/>
    <property type="match status" value="1"/>
</dbReference>
<keyword evidence="4" id="KW-0547">Nucleotide-binding</keyword>
<feature type="domain" description="Sigma-54 factor interaction" evidence="13">
    <location>
        <begin position="165"/>
        <end position="394"/>
    </location>
</feature>